<dbReference type="Gene3D" id="1.10.357.10">
    <property type="entry name" value="Tetracycline Repressor, domain 2"/>
    <property type="match status" value="1"/>
</dbReference>
<feature type="domain" description="HTH tetR-type" evidence="5">
    <location>
        <begin position="47"/>
        <end position="107"/>
    </location>
</feature>
<dbReference type="PANTHER" id="PTHR47506">
    <property type="entry name" value="TRANSCRIPTIONAL REGULATORY PROTEIN"/>
    <property type="match status" value="1"/>
</dbReference>
<keyword evidence="2 4" id="KW-0238">DNA-binding</keyword>
<name>A0AB33AB51_9MYCO</name>
<evidence type="ECO:0000256" key="4">
    <source>
        <dbReference type="PROSITE-ProRule" id="PRU00335"/>
    </source>
</evidence>
<accession>A0AB33AB51</accession>
<dbReference type="InterPro" id="IPR001647">
    <property type="entry name" value="HTH_TetR"/>
</dbReference>
<evidence type="ECO:0000259" key="5">
    <source>
        <dbReference type="PROSITE" id="PS50977"/>
    </source>
</evidence>
<dbReference type="SUPFAM" id="SSF46689">
    <property type="entry name" value="Homeodomain-like"/>
    <property type="match status" value="1"/>
</dbReference>
<evidence type="ECO:0000313" key="6">
    <source>
        <dbReference type="EMBL" id="AGM28982.1"/>
    </source>
</evidence>
<sequence length="223" mass="24231">MDDFMCDNVTVAWTDRSVYHGAVSYSAAMSSAPVPTAADSARTARVLGPADRLLQTATDLFATQGIRSVGIDQILREAGVAKASLYSSFGSKDALVVAYLEELDQRDRNRWNAAVAAQRDPIAKVLTFFDLAAAAAESRDFRGCLYANAATEFPGLQLEPVRTHRKWFRATVAALLREAGLARPDNIARQVQLLYDGALTGSKIDKSVVPITLARRLTRQLIG</sequence>
<dbReference type="AlphaFoldDB" id="A0AB33AB51"/>
<feature type="DNA-binding region" description="H-T-H motif" evidence="4">
    <location>
        <begin position="70"/>
        <end position="89"/>
    </location>
</feature>
<evidence type="ECO:0000256" key="1">
    <source>
        <dbReference type="ARBA" id="ARBA00023015"/>
    </source>
</evidence>
<dbReference type="Proteomes" id="UP000013961">
    <property type="component" value="Chromosome"/>
</dbReference>
<evidence type="ECO:0000256" key="2">
    <source>
        <dbReference type="ARBA" id="ARBA00023125"/>
    </source>
</evidence>
<dbReference type="PANTHER" id="PTHR47506:SF6">
    <property type="entry name" value="HTH-TYPE TRANSCRIPTIONAL REPRESSOR NEMR"/>
    <property type="match status" value="1"/>
</dbReference>
<dbReference type="EMBL" id="CP004374">
    <property type="protein sequence ID" value="AGM28982.1"/>
    <property type="molecule type" value="Genomic_DNA"/>
</dbReference>
<keyword evidence="3" id="KW-0804">Transcription</keyword>
<reference evidence="6 7" key="1">
    <citation type="journal article" date="2013" name="Genome Announc.">
        <title>Complete Genome Sequence of Mycobacterium massiliense Clinical Strain Asan 50594, Belonging to the Type II Genotype.</title>
        <authorList>
            <person name="Kim B.J."/>
            <person name="Kim B.R."/>
            <person name="Hong S.H."/>
            <person name="Seok S.H."/>
            <person name="Kook Y.H."/>
            <person name="Kim B.J."/>
        </authorList>
    </citation>
    <scope>NUCLEOTIDE SEQUENCE [LARGE SCALE GENOMIC DNA]</scope>
    <source>
        <strain evidence="6 7">50594</strain>
    </source>
</reference>
<dbReference type="InterPro" id="IPR009057">
    <property type="entry name" value="Homeodomain-like_sf"/>
</dbReference>
<gene>
    <name evidence="6" type="ORF">MASS_2380</name>
</gene>
<dbReference type="InterPro" id="IPR036271">
    <property type="entry name" value="Tet_transcr_reg_TetR-rel_C_sf"/>
</dbReference>
<dbReference type="KEGG" id="mabb:MASS_2380"/>
<keyword evidence="1" id="KW-0805">Transcription regulation</keyword>
<evidence type="ECO:0000313" key="7">
    <source>
        <dbReference type="Proteomes" id="UP000013961"/>
    </source>
</evidence>
<dbReference type="Pfam" id="PF00440">
    <property type="entry name" value="TetR_N"/>
    <property type="match status" value="1"/>
</dbReference>
<dbReference type="PROSITE" id="PS50977">
    <property type="entry name" value="HTH_TETR_2"/>
    <property type="match status" value="1"/>
</dbReference>
<dbReference type="PRINTS" id="PR00455">
    <property type="entry name" value="HTHTETR"/>
</dbReference>
<evidence type="ECO:0000256" key="3">
    <source>
        <dbReference type="ARBA" id="ARBA00023163"/>
    </source>
</evidence>
<protein>
    <submittedName>
        <fullName evidence="6">TetR family transcriptional regulator</fullName>
    </submittedName>
</protein>
<dbReference type="GO" id="GO:0003677">
    <property type="term" value="F:DNA binding"/>
    <property type="evidence" value="ECO:0007669"/>
    <property type="project" value="UniProtKB-UniRule"/>
</dbReference>
<proteinExistence type="predicted"/>
<dbReference type="SUPFAM" id="SSF48498">
    <property type="entry name" value="Tetracyclin repressor-like, C-terminal domain"/>
    <property type="match status" value="1"/>
</dbReference>
<organism evidence="6 7">
    <name type="scientific">Mycobacteroides abscessus subsp. bolletii 50594</name>
    <dbReference type="NCBI Taxonomy" id="1303024"/>
    <lineage>
        <taxon>Bacteria</taxon>
        <taxon>Bacillati</taxon>
        <taxon>Actinomycetota</taxon>
        <taxon>Actinomycetes</taxon>
        <taxon>Mycobacteriales</taxon>
        <taxon>Mycobacteriaceae</taxon>
        <taxon>Mycobacteroides</taxon>
        <taxon>Mycobacteroides abscessus</taxon>
    </lineage>
</organism>